<dbReference type="Gene3D" id="3.40.50.300">
    <property type="entry name" value="P-loop containing nucleotide triphosphate hydrolases"/>
    <property type="match status" value="1"/>
</dbReference>
<dbReference type="InterPro" id="IPR059106">
    <property type="entry name" value="WHD_MalT"/>
</dbReference>
<evidence type="ECO:0000259" key="1">
    <source>
        <dbReference type="Pfam" id="PF25873"/>
    </source>
</evidence>
<evidence type="ECO:0000313" key="2">
    <source>
        <dbReference type="EMBL" id="MFC4102561.1"/>
    </source>
</evidence>
<name>A0ABV8K992_9BACL</name>
<dbReference type="EMBL" id="JBHSAM010000034">
    <property type="protein sequence ID" value="MFC4102561.1"/>
    <property type="molecule type" value="Genomic_DNA"/>
</dbReference>
<accession>A0ABV8K992</accession>
<dbReference type="Pfam" id="PF25873">
    <property type="entry name" value="WHD_MalT"/>
    <property type="match status" value="1"/>
</dbReference>
<evidence type="ECO:0000313" key="3">
    <source>
        <dbReference type="Proteomes" id="UP001595715"/>
    </source>
</evidence>
<reference evidence="3" key="1">
    <citation type="journal article" date="2019" name="Int. J. Syst. Evol. Microbiol.">
        <title>The Global Catalogue of Microorganisms (GCM) 10K type strain sequencing project: providing services to taxonomists for standard genome sequencing and annotation.</title>
        <authorList>
            <consortium name="The Broad Institute Genomics Platform"/>
            <consortium name="The Broad Institute Genome Sequencing Center for Infectious Disease"/>
            <person name="Wu L."/>
            <person name="Ma J."/>
        </authorList>
    </citation>
    <scope>NUCLEOTIDE SEQUENCE [LARGE SCALE GENOMIC DNA]</scope>
    <source>
        <strain evidence="3">IBRC-M 10987</strain>
    </source>
</reference>
<keyword evidence="3" id="KW-1185">Reference proteome</keyword>
<organism evidence="2 3">
    <name type="scientific">Paenibacillus xanthanilyticus</name>
    <dbReference type="NCBI Taxonomy" id="1783531"/>
    <lineage>
        <taxon>Bacteria</taxon>
        <taxon>Bacillati</taxon>
        <taxon>Bacillota</taxon>
        <taxon>Bacilli</taxon>
        <taxon>Bacillales</taxon>
        <taxon>Paenibacillaceae</taxon>
        <taxon>Paenibacillus</taxon>
    </lineage>
</organism>
<dbReference type="RefSeq" id="WP_377721183.1">
    <property type="nucleotide sequence ID" value="NZ_JBHSAM010000034.1"/>
</dbReference>
<dbReference type="InterPro" id="IPR027417">
    <property type="entry name" value="P-loop_NTPase"/>
</dbReference>
<gene>
    <name evidence="2" type="ORF">ACFOZ8_23350</name>
</gene>
<proteinExistence type="predicted"/>
<dbReference type="SUPFAM" id="SSF52540">
    <property type="entry name" value="P-loop containing nucleoside triphosphate hydrolases"/>
    <property type="match status" value="1"/>
</dbReference>
<dbReference type="Proteomes" id="UP001595715">
    <property type="component" value="Unassembled WGS sequence"/>
</dbReference>
<protein>
    <recommendedName>
        <fullName evidence="1">MalT-like winged helix domain-containing protein</fullName>
    </recommendedName>
</protein>
<feature type="domain" description="MalT-like winged helix" evidence="1">
    <location>
        <begin position="260"/>
        <end position="343"/>
    </location>
</feature>
<sequence>MNPPTPVMAAKLYIPSPRVKAVHRPRLIERLNEGLDRKLTLISASAGFGKTTLAGAWAAGCPRPLAWLTLDEGDNEVSRFLTHVVAALKTISEPIGDDVLRLLQSERPPSAESMLAMVLNDLSRLAFPFVLVLDDYHVLSARPVTECMNVLLEHAPLSMHLVIVTRENPPFPLGRLRARGHLTELRAADLCFTREEAAEFLREMVGFSLTAGQIASLESRTEGWIAGLQLAALSMRGREDITAFIRAFAGDNRYIVDYLVEEVLERLPEEMRDFLLHTSILDRLHGPLCDAVTGQEGGSARLRHLEEGNFFVVALDDARQWYRYHHLFAEVLSAHLKADRPERAAELH</sequence>
<comment type="caution">
    <text evidence="2">The sequence shown here is derived from an EMBL/GenBank/DDBJ whole genome shotgun (WGS) entry which is preliminary data.</text>
</comment>